<dbReference type="PROSITE" id="PS50883">
    <property type="entry name" value="EAL"/>
    <property type="match status" value="1"/>
</dbReference>
<feature type="domain" description="GGDEF" evidence="2">
    <location>
        <begin position="124"/>
        <end position="253"/>
    </location>
</feature>
<proteinExistence type="predicted"/>
<reference evidence="3" key="1">
    <citation type="submission" date="2016-10" db="EMBL/GenBank/DDBJ databases">
        <authorList>
            <person name="de Groot N.N."/>
        </authorList>
    </citation>
    <scope>NUCLEOTIDE SEQUENCE</scope>
</reference>
<dbReference type="SUPFAM" id="SSF141868">
    <property type="entry name" value="EAL domain-like"/>
    <property type="match status" value="1"/>
</dbReference>
<dbReference type="PROSITE" id="PS50887">
    <property type="entry name" value="GGDEF"/>
    <property type="match status" value="1"/>
</dbReference>
<sequence length="502" mass="58147">MLNEVNVNSYKLYSSSEVDLKIEEVKNLNSKNIVIHIISFIHNTVLVQNLKKNLSKIFPDVTVSLLKHEDKTHTVLNVYSIAEIKDDEDVNDMILHQIFSRYFTDHLTNLPNVYQLRKDFQADEEYGLVFIKIDNFLTINNFYGFVIGDYVIEEVSKFLKETLDVHKFYRLTGSEFAFTIKDSMSFYDLKVYLTKVYEQIRSYSVIYQKTKIYIDFTMASTASTTNDNIFSKVSMALDYAKQIGASFWIYEDRMNFENDYERNLELSEIVREGVQDSRVVPYFQAIVDNKTGNISKYECLARLIDAQGNVLSPVLFIPIAKKIKIYNKITIQMIEKSFAAFKDSPFEFNINLSIEDIMNHKIFNYIIEKVKNSEASKRVTFELLESEAIEDFKKVEEFITEVKRYGAKIAIDDFGSGYSNFSYLIKIRADYIKIDGSLITNIDVDKSALLVVETIVSFAKKLGMKTVAEFVHSSVVMNKVKELGIDYSQGFYIDEPSVKEYK</sequence>
<feature type="domain" description="EAL" evidence="1">
    <location>
        <begin position="263"/>
        <end position="502"/>
    </location>
</feature>
<dbReference type="InterPro" id="IPR043128">
    <property type="entry name" value="Rev_trsase/Diguanyl_cyclase"/>
</dbReference>
<dbReference type="Gene3D" id="3.20.20.450">
    <property type="entry name" value="EAL domain"/>
    <property type="match status" value="1"/>
</dbReference>
<accession>A0A1W1BTB2</accession>
<dbReference type="SUPFAM" id="SSF55073">
    <property type="entry name" value="Nucleotide cyclase"/>
    <property type="match status" value="1"/>
</dbReference>
<protein>
    <submittedName>
        <fullName evidence="3">Diguanylate cyclase/phosphodiesterase (GGDEF &amp; EAL domains) with PAS/PAC sensor(S)</fullName>
    </submittedName>
</protein>
<dbReference type="CDD" id="cd01948">
    <property type="entry name" value="EAL"/>
    <property type="match status" value="1"/>
</dbReference>
<dbReference type="PANTHER" id="PTHR33121:SF71">
    <property type="entry name" value="OXYGEN SENSOR PROTEIN DOSP"/>
    <property type="match status" value="1"/>
</dbReference>
<dbReference type="PANTHER" id="PTHR33121">
    <property type="entry name" value="CYCLIC DI-GMP PHOSPHODIESTERASE PDEF"/>
    <property type="match status" value="1"/>
</dbReference>
<dbReference type="SMART" id="SM00052">
    <property type="entry name" value="EAL"/>
    <property type="match status" value="1"/>
</dbReference>
<dbReference type="InterPro" id="IPR035919">
    <property type="entry name" value="EAL_sf"/>
</dbReference>
<evidence type="ECO:0000313" key="3">
    <source>
        <dbReference type="EMBL" id="SFV56727.1"/>
    </source>
</evidence>
<dbReference type="InterPro" id="IPR029787">
    <property type="entry name" value="Nucleotide_cyclase"/>
</dbReference>
<dbReference type="Pfam" id="PF00563">
    <property type="entry name" value="EAL"/>
    <property type="match status" value="1"/>
</dbReference>
<dbReference type="SMART" id="SM00267">
    <property type="entry name" value="GGDEF"/>
    <property type="match status" value="1"/>
</dbReference>
<dbReference type="Gene3D" id="3.30.70.270">
    <property type="match status" value="1"/>
</dbReference>
<dbReference type="GO" id="GO:0071111">
    <property type="term" value="F:cyclic-guanylate-specific phosphodiesterase activity"/>
    <property type="evidence" value="ECO:0007669"/>
    <property type="project" value="InterPro"/>
</dbReference>
<name>A0A1W1BTB2_9ZZZZ</name>
<dbReference type="InterPro" id="IPR000160">
    <property type="entry name" value="GGDEF_dom"/>
</dbReference>
<evidence type="ECO:0000259" key="2">
    <source>
        <dbReference type="PROSITE" id="PS50887"/>
    </source>
</evidence>
<dbReference type="InterPro" id="IPR001633">
    <property type="entry name" value="EAL_dom"/>
</dbReference>
<dbReference type="InterPro" id="IPR050706">
    <property type="entry name" value="Cyclic-di-GMP_PDE-like"/>
</dbReference>
<dbReference type="AlphaFoldDB" id="A0A1W1BTB2"/>
<gene>
    <name evidence="3" type="ORF">MNB_SM-4-1310</name>
</gene>
<evidence type="ECO:0000259" key="1">
    <source>
        <dbReference type="PROSITE" id="PS50883"/>
    </source>
</evidence>
<organism evidence="3">
    <name type="scientific">hydrothermal vent metagenome</name>
    <dbReference type="NCBI Taxonomy" id="652676"/>
    <lineage>
        <taxon>unclassified sequences</taxon>
        <taxon>metagenomes</taxon>
        <taxon>ecological metagenomes</taxon>
    </lineage>
</organism>
<dbReference type="EMBL" id="FPHF01000037">
    <property type="protein sequence ID" value="SFV56727.1"/>
    <property type="molecule type" value="Genomic_DNA"/>
</dbReference>
<dbReference type="Pfam" id="PF00990">
    <property type="entry name" value="GGDEF"/>
    <property type="match status" value="1"/>
</dbReference>